<gene>
    <name evidence="2" type="ORF">D0436_09570</name>
</gene>
<evidence type="ECO:0000313" key="2">
    <source>
        <dbReference type="EMBL" id="QDZ90698.1"/>
    </source>
</evidence>
<evidence type="ECO:0000313" key="3">
    <source>
        <dbReference type="Proteomes" id="UP000321124"/>
    </source>
</evidence>
<keyword evidence="1" id="KW-0812">Transmembrane</keyword>
<dbReference type="KEGG" id="sdeo:D0436_09570"/>
<protein>
    <submittedName>
        <fullName evidence="2">Uncharacterized protein</fullName>
    </submittedName>
</protein>
<evidence type="ECO:0000256" key="1">
    <source>
        <dbReference type="SAM" id="Phobius"/>
    </source>
</evidence>
<sequence>MWWRVGWIIVAFWLLSAHFLRYEQVVLTSLFALAPMGLLIKHPFVIRLLQAILCISVVVVWGTTAIDAVQMRIAHNAPWIRLAIIMGGVIFFSLGAVWSANGICRKSVLDEKQAL</sequence>
<dbReference type="Proteomes" id="UP000321124">
    <property type="component" value="Chromosome"/>
</dbReference>
<dbReference type="AlphaFoldDB" id="A0A5B8QXF2"/>
<proteinExistence type="predicted"/>
<feature type="transmembrane region" description="Helical" evidence="1">
    <location>
        <begin position="78"/>
        <end position="98"/>
    </location>
</feature>
<name>A0A5B8QXF2_9GAMM</name>
<reference evidence="2 3" key="1">
    <citation type="journal article" date="2019" name="Ecotoxicol. Environ. Saf.">
        <title>Microbial characterization of heavy metal resistant bacterial strains isolated from an electroplating wastewater treatment plant.</title>
        <authorList>
            <person name="Cai X."/>
            <person name="Zheng X."/>
            <person name="Zhang D."/>
            <person name="Iqbal W."/>
            <person name="Liu C."/>
            <person name="Yang B."/>
            <person name="Zhao X."/>
            <person name="Lu X."/>
            <person name="Mao Y."/>
        </authorList>
    </citation>
    <scope>NUCLEOTIDE SEQUENCE [LARGE SCALE GENOMIC DNA]</scope>
    <source>
        <strain evidence="2 3">Ni1-3</strain>
    </source>
</reference>
<feature type="transmembrane region" description="Helical" evidence="1">
    <location>
        <begin position="45"/>
        <end position="66"/>
    </location>
</feature>
<organism evidence="2 3">
    <name type="scientific">Shewanella decolorationis</name>
    <dbReference type="NCBI Taxonomy" id="256839"/>
    <lineage>
        <taxon>Bacteria</taxon>
        <taxon>Pseudomonadati</taxon>
        <taxon>Pseudomonadota</taxon>
        <taxon>Gammaproteobacteria</taxon>
        <taxon>Alteromonadales</taxon>
        <taxon>Shewanellaceae</taxon>
        <taxon>Shewanella</taxon>
    </lineage>
</organism>
<dbReference type="EMBL" id="CP031775">
    <property type="protein sequence ID" value="QDZ90698.1"/>
    <property type="molecule type" value="Genomic_DNA"/>
</dbReference>
<keyword evidence="1" id="KW-0472">Membrane</keyword>
<accession>A0A5B8QXF2</accession>
<keyword evidence="1" id="KW-1133">Transmembrane helix</keyword>
<dbReference type="RefSeq" id="WP_208662440.1">
    <property type="nucleotide sequence ID" value="NZ_CP031775.2"/>
</dbReference>